<comment type="caution">
    <text evidence="1">The sequence shown here is derived from an EMBL/GenBank/DDBJ whole genome shotgun (WGS) entry which is preliminary data.</text>
</comment>
<protein>
    <submittedName>
        <fullName evidence="1">Uncharacterized protein</fullName>
    </submittedName>
</protein>
<accession>A0ABR4B2P0</accession>
<sequence>MQWSGTSNKKFGLETSPIGKLPLELQRHFYTSNARMIKETWGIFYCENTFKIRSPSAQLLSSFDLIPHSLGRQFNPIAWIRKLSIVPTTADTDTTAQESALIRFLISCPTIREVEIDIEVWDIEKEDDFQGLRNATDTTAVPAEAYSDLQNNIGRGLKALDPGEILEGKKISAKS</sequence>
<gene>
    <name evidence="1" type="ORF">ABVK25_007619</name>
</gene>
<evidence type="ECO:0000313" key="1">
    <source>
        <dbReference type="EMBL" id="KAL2052177.1"/>
    </source>
</evidence>
<name>A0ABR4B2P0_9LECA</name>
<dbReference type="Proteomes" id="UP001590951">
    <property type="component" value="Unassembled WGS sequence"/>
</dbReference>
<dbReference type="EMBL" id="JBHFEH010000029">
    <property type="protein sequence ID" value="KAL2052177.1"/>
    <property type="molecule type" value="Genomic_DNA"/>
</dbReference>
<proteinExistence type="predicted"/>
<reference evidence="1 2" key="1">
    <citation type="submission" date="2024-09" db="EMBL/GenBank/DDBJ databases">
        <title>Rethinking Asexuality: The Enigmatic Case of Functional Sexual Genes in Lepraria (Stereocaulaceae).</title>
        <authorList>
            <person name="Doellman M."/>
            <person name="Sun Y."/>
            <person name="Barcenas-Pena A."/>
            <person name="Lumbsch H.T."/>
            <person name="Grewe F."/>
        </authorList>
    </citation>
    <scope>NUCLEOTIDE SEQUENCE [LARGE SCALE GENOMIC DNA]</scope>
    <source>
        <strain evidence="1 2">Grewe 0041</strain>
    </source>
</reference>
<organism evidence="1 2">
    <name type="scientific">Lepraria finkii</name>
    <dbReference type="NCBI Taxonomy" id="1340010"/>
    <lineage>
        <taxon>Eukaryota</taxon>
        <taxon>Fungi</taxon>
        <taxon>Dikarya</taxon>
        <taxon>Ascomycota</taxon>
        <taxon>Pezizomycotina</taxon>
        <taxon>Lecanoromycetes</taxon>
        <taxon>OSLEUM clade</taxon>
        <taxon>Lecanoromycetidae</taxon>
        <taxon>Lecanorales</taxon>
        <taxon>Lecanorineae</taxon>
        <taxon>Stereocaulaceae</taxon>
        <taxon>Lepraria</taxon>
    </lineage>
</organism>
<evidence type="ECO:0000313" key="2">
    <source>
        <dbReference type="Proteomes" id="UP001590951"/>
    </source>
</evidence>
<keyword evidence="2" id="KW-1185">Reference proteome</keyword>